<evidence type="ECO:0000313" key="4">
    <source>
        <dbReference type="Proteomes" id="UP000019426"/>
    </source>
</evidence>
<dbReference type="Proteomes" id="UP000019426">
    <property type="component" value="Chromosome M2/40_rep1"/>
</dbReference>
<dbReference type="InterPro" id="IPR011840">
    <property type="entry name" value="PulA_typeI"/>
</dbReference>
<dbReference type="CDD" id="cd11341">
    <property type="entry name" value="AmyAc_Pullulanase_LD-like"/>
    <property type="match status" value="1"/>
</dbReference>
<dbReference type="Pfam" id="PF21653">
    <property type="entry name" value="pulA_all-beta"/>
    <property type="match status" value="1"/>
</dbReference>
<evidence type="ECO:0000256" key="1">
    <source>
        <dbReference type="ARBA" id="ARBA00008061"/>
    </source>
</evidence>
<evidence type="ECO:0000259" key="2">
    <source>
        <dbReference type="SMART" id="SM00642"/>
    </source>
</evidence>
<dbReference type="NCBIfam" id="TIGR02104">
    <property type="entry name" value="pulA_typeI"/>
    <property type="match status" value="1"/>
</dbReference>
<keyword evidence="3" id="KW-0378">Hydrolase</keyword>
<dbReference type="InterPro" id="IPR006047">
    <property type="entry name" value="GH13_cat_dom"/>
</dbReference>
<comment type="similarity">
    <text evidence="1">Belongs to the glycosyl hydrolase 13 family.</text>
</comment>
<dbReference type="RefSeq" id="WP_044039072.1">
    <property type="nucleotide sequence ID" value="NZ_HG917868.1"/>
</dbReference>
<organism evidence="3 4">
    <name type="scientific">Clostridium bornimense</name>
    <dbReference type="NCBI Taxonomy" id="1216932"/>
    <lineage>
        <taxon>Bacteria</taxon>
        <taxon>Bacillati</taxon>
        <taxon>Bacillota</taxon>
        <taxon>Clostridia</taxon>
        <taxon>Eubacteriales</taxon>
        <taxon>Clostridiaceae</taxon>
        <taxon>Clostridium</taxon>
    </lineage>
</organism>
<dbReference type="CDD" id="cd02860">
    <property type="entry name" value="E_set_Pullulanase"/>
    <property type="match status" value="1"/>
</dbReference>
<accession>W6RXF2</accession>
<dbReference type="InterPro" id="IPR049117">
    <property type="entry name" value="pulA_all-beta"/>
</dbReference>
<dbReference type="Pfam" id="PF02922">
    <property type="entry name" value="CBM_48"/>
    <property type="match status" value="1"/>
</dbReference>
<evidence type="ECO:0000313" key="3">
    <source>
        <dbReference type="EMBL" id="CDM69341.1"/>
    </source>
</evidence>
<dbReference type="PATRIC" id="fig|1216932.3.peg.2182"/>
<sequence length="702" mass="82222">MNFKFYSFKKLEISYFEENIDISNIYFINNKIKLKIINITYEENRVLIYFDNEINIKYPLYLNTNNINIDVPYYSLYTTEDFNKKYYYTGDLGVHYETTYSEFTFWSPSALKVSLKIYKETSNNVPIILSSNDLEENDNIWYIKYYGDLKGYLYTYEVTHADRCNEIVDPYAKAVSVNGHYGAIVDIKDSNPTDFLDDSPIKEHYNPTDAIIYEISIRDMTIYPKTDIINKGKYLGLCQLKDSHGYDLDCGISHIINLGVTHVQLMPIFDFSFSSVDELMPRKKYNWGYDPQNYNVPEGSYATNPKDPLCRIKELKTLIQTLHNHNLYVIMDVVYNHISNYETSNLELSFPGFYFRRYDNGFICNGSGCGNDLATEKPMVRKFIIDSLKYWVNEYHIDGFRFDLMGLIDVATMNEIYKNLKELNENVFIYGEGWNLSTNLSEDNKTILRNNYKTPSISYFNDFFRDTFRGNVFFSDDIGFIAGKNHIDHLAIKAITGSDHIFSSPCQNINYLCCHDNHTFWDKLSLSAKFVDEETRIDMFKLGIGILLLSQGIPFIQSGLEFLRTKDSLGNTYNSPDYINWIDWDRKYKYYNIYLYTRNLIRLRRNHKAFRFSSFENLRNHLYILKNLPHNVIGYKIYGNGNGDTWSEILAIFNSNDTTIRLPISSGPWILVANKNFVDEKSTKAINNVIEIDKFSFVLLYK</sequence>
<dbReference type="SUPFAM" id="SSF51445">
    <property type="entry name" value="(Trans)glycosidases"/>
    <property type="match status" value="1"/>
</dbReference>
<dbReference type="SMART" id="SM00642">
    <property type="entry name" value="Aamy"/>
    <property type="match status" value="1"/>
</dbReference>
<dbReference type="Pfam" id="PF00128">
    <property type="entry name" value="Alpha-amylase"/>
    <property type="match status" value="2"/>
</dbReference>
<dbReference type="PANTHER" id="PTHR43002">
    <property type="entry name" value="GLYCOGEN DEBRANCHING ENZYME"/>
    <property type="match status" value="1"/>
</dbReference>
<dbReference type="InterPro" id="IPR013780">
    <property type="entry name" value="Glyco_hydro_b"/>
</dbReference>
<dbReference type="AlphaFoldDB" id="W6RXF2"/>
<dbReference type="KEGG" id="clt:CM240_2198"/>
<dbReference type="Gene3D" id="2.60.40.10">
    <property type="entry name" value="Immunoglobulins"/>
    <property type="match status" value="1"/>
</dbReference>
<reference evidence="3 4" key="1">
    <citation type="submission" date="2013-11" db="EMBL/GenBank/DDBJ databases">
        <title>Complete genome sequence of Clostridum sp. M2/40.</title>
        <authorList>
            <person name="Wibberg D."/>
            <person name="Puehler A."/>
            <person name="Schlueter A."/>
        </authorList>
    </citation>
    <scope>NUCLEOTIDE SEQUENCE [LARGE SCALE GENOMIC DNA]</scope>
    <source>
        <strain evidence="4">M2/40</strain>
    </source>
</reference>
<protein>
    <submittedName>
        <fullName evidence="3">Pullulanase</fullName>
        <ecNumber evidence="3">3.2.1.41</ecNumber>
    </submittedName>
</protein>
<dbReference type="HOGENOM" id="CLU_004744_4_1_9"/>
<dbReference type="InterPro" id="IPR017853">
    <property type="entry name" value="GH"/>
</dbReference>
<dbReference type="GO" id="GO:0005975">
    <property type="term" value="P:carbohydrate metabolic process"/>
    <property type="evidence" value="ECO:0007669"/>
    <property type="project" value="InterPro"/>
</dbReference>
<dbReference type="Gene3D" id="3.20.20.80">
    <property type="entry name" value="Glycosidases"/>
    <property type="match status" value="1"/>
</dbReference>
<dbReference type="InterPro" id="IPR004193">
    <property type="entry name" value="Glyco_hydro_13_N"/>
</dbReference>
<dbReference type="eggNOG" id="COG1523">
    <property type="taxonomic scope" value="Bacteria"/>
</dbReference>
<gene>
    <name evidence="3" type="primary">pulA1</name>
    <name evidence="3" type="ORF">CM240_2198</name>
</gene>
<feature type="domain" description="Glycosyl hydrolase family 13 catalytic" evidence="2">
    <location>
        <begin position="221"/>
        <end position="604"/>
    </location>
</feature>
<keyword evidence="4" id="KW-1185">Reference proteome</keyword>
<dbReference type="InterPro" id="IPR013783">
    <property type="entry name" value="Ig-like_fold"/>
</dbReference>
<dbReference type="SUPFAM" id="SSF81296">
    <property type="entry name" value="E set domains"/>
    <property type="match status" value="1"/>
</dbReference>
<dbReference type="GO" id="GO:0051060">
    <property type="term" value="F:pullulanase activity"/>
    <property type="evidence" value="ECO:0007669"/>
    <property type="project" value="UniProtKB-EC"/>
</dbReference>
<dbReference type="STRING" id="1216932.CM240_2198"/>
<dbReference type="InterPro" id="IPR014756">
    <property type="entry name" value="Ig_E-set"/>
</dbReference>
<keyword evidence="3" id="KW-0326">Glycosidase</keyword>
<dbReference type="SMR" id="W6RXF2"/>
<dbReference type="EC" id="3.2.1.41" evidence="3"/>
<dbReference type="Gene3D" id="2.60.40.1180">
    <property type="entry name" value="Golgi alpha-mannosidase II"/>
    <property type="match status" value="1"/>
</dbReference>
<proteinExistence type="inferred from homology"/>
<dbReference type="EMBL" id="HG917868">
    <property type="protein sequence ID" value="CDM69341.1"/>
    <property type="molecule type" value="Genomic_DNA"/>
</dbReference>
<name>W6RXF2_9CLOT</name>